<dbReference type="GO" id="GO:0048268">
    <property type="term" value="P:clathrin coat assembly"/>
    <property type="evidence" value="ECO:0007669"/>
    <property type="project" value="TreeGrafter"/>
</dbReference>
<dbReference type="SUPFAM" id="SSF50989">
    <property type="entry name" value="Clathrin heavy-chain terminal domain"/>
    <property type="match status" value="1"/>
</dbReference>
<proteinExistence type="predicted"/>
<dbReference type="Ensembl" id="ENSNBRT00000023815.1">
    <property type="protein sequence ID" value="ENSNBRP00000023205.1"/>
    <property type="gene ID" value="ENSNBRG00000017743.1"/>
</dbReference>
<dbReference type="GO" id="GO:0071439">
    <property type="term" value="C:clathrin complex"/>
    <property type="evidence" value="ECO:0007669"/>
    <property type="project" value="TreeGrafter"/>
</dbReference>
<protein>
    <submittedName>
        <fullName evidence="1">Uncharacterized protein</fullName>
    </submittedName>
</protein>
<reference evidence="1" key="1">
    <citation type="submission" date="2025-08" db="UniProtKB">
        <authorList>
            <consortium name="Ensembl"/>
        </authorList>
    </citation>
    <scope>IDENTIFICATION</scope>
</reference>
<dbReference type="GO" id="GO:0005819">
    <property type="term" value="C:spindle"/>
    <property type="evidence" value="ECO:0007669"/>
    <property type="project" value="TreeGrafter"/>
</dbReference>
<dbReference type="GO" id="GO:0006886">
    <property type="term" value="P:intracellular protein transport"/>
    <property type="evidence" value="ECO:0007669"/>
    <property type="project" value="InterPro"/>
</dbReference>
<dbReference type="GO" id="GO:0032051">
    <property type="term" value="F:clathrin light chain binding"/>
    <property type="evidence" value="ECO:0007669"/>
    <property type="project" value="TreeGrafter"/>
</dbReference>
<dbReference type="InterPro" id="IPR022365">
    <property type="entry name" value="Clathrin_H-chain_propeller_rpt"/>
</dbReference>
<dbReference type="Pfam" id="PF01394">
    <property type="entry name" value="Clathrin_propel"/>
    <property type="match status" value="1"/>
</dbReference>
<dbReference type="InterPro" id="IPR016025">
    <property type="entry name" value="Clathrin_H-chain_N"/>
</dbReference>
<dbReference type="GO" id="GO:0030132">
    <property type="term" value="C:clathrin coat of coated pit"/>
    <property type="evidence" value="ECO:0007669"/>
    <property type="project" value="InterPro"/>
</dbReference>
<dbReference type="Bgee" id="ENSNBRG00000017743">
    <property type="expression patterns" value="Expressed in blood and 9 other cell types or tissues"/>
</dbReference>
<dbReference type="GO" id="GO:0030130">
    <property type="term" value="C:clathrin coat of trans-Golgi network vesicle"/>
    <property type="evidence" value="ECO:0007669"/>
    <property type="project" value="InterPro"/>
</dbReference>
<dbReference type="Gene3D" id="2.130.10.110">
    <property type="entry name" value="Clathrin heavy-chain terminal domain"/>
    <property type="match status" value="1"/>
</dbReference>
<name>A0A3Q4HIH3_NEOBR</name>
<accession>A0A3Q4HIH3</accession>
<keyword evidence="2" id="KW-1185">Reference proteome</keyword>
<dbReference type="GO" id="GO:0006898">
    <property type="term" value="P:receptor-mediated endocytosis"/>
    <property type="evidence" value="ECO:0007669"/>
    <property type="project" value="TreeGrafter"/>
</dbReference>
<dbReference type="GeneTree" id="ENSGT00950000183166"/>
<evidence type="ECO:0000313" key="1">
    <source>
        <dbReference type="Ensembl" id="ENSNBRP00000023205.1"/>
    </source>
</evidence>
<dbReference type="GO" id="GO:0070062">
    <property type="term" value="C:extracellular exosome"/>
    <property type="evidence" value="ECO:0007669"/>
    <property type="project" value="TreeGrafter"/>
</dbReference>
<dbReference type="PANTHER" id="PTHR10292">
    <property type="entry name" value="CLATHRIN HEAVY CHAIN RELATED"/>
    <property type="match status" value="1"/>
</dbReference>
<dbReference type="GO" id="GO:0045334">
    <property type="term" value="C:clathrin-coated endocytic vesicle"/>
    <property type="evidence" value="ECO:0007669"/>
    <property type="project" value="TreeGrafter"/>
</dbReference>
<organism evidence="1 2">
    <name type="scientific">Neolamprologus brichardi</name>
    <name type="common">Fairy cichlid</name>
    <name type="synonym">Lamprologus brichardi</name>
    <dbReference type="NCBI Taxonomy" id="32507"/>
    <lineage>
        <taxon>Eukaryota</taxon>
        <taxon>Metazoa</taxon>
        <taxon>Chordata</taxon>
        <taxon>Craniata</taxon>
        <taxon>Vertebrata</taxon>
        <taxon>Euteleostomi</taxon>
        <taxon>Actinopterygii</taxon>
        <taxon>Neopterygii</taxon>
        <taxon>Teleostei</taxon>
        <taxon>Neoteleostei</taxon>
        <taxon>Acanthomorphata</taxon>
        <taxon>Ovalentaria</taxon>
        <taxon>Cichlomorphae</taxon>
        <taxon>Cichliformes</taxon>
        <taxon>Cichlidae</taxon>
        <taxon>African cichlids</taxon>
        <taxon>Pseudocrenilabrinae</taxon>
        <taxon>Lamprologini</taxon>
        <taxon>Neolamprologus</taxon>
    </lineage>
</organism>
<sequence>LAQSCSVQAHMLQNLGINPANIGFSTLTMESDKFICVREKVGEQTQVVIIDLADPNTPIRRPISADSAIMNPASKVIALKGMAVYLHFKGCMSLSAVHYHREENVFNPVC</sequence>
<evidence type="ECO:0000313" key="2">
    <source>
        <dbReference type="Proteomes" id="UP000261580"/>
    </source>
</evidence>
<dbReference type="PANTHER" id="PTHR10292:SF7">
    <property type="entry name" value="CLATHRIN HEAVY CHAIN 1"/>
    <property type="match status" value="1"/>
</dbReference>
<reference evidence="1" key="2">
    <citation type="submission" date="2025-09" db="UniProtKB">
        <authorList>
            <consortium name="Ensembl"/>
        </authorList>
    </citation>
    <scope>IDENTIFICATION</scope>
</reference>
<dbReference type="GO" id="GO:0000278">
    <property type="term" value="P:mitotic cell cycle"/>
    <property type="evidence" value="ECO:0007669"/>
    <property type="project" value="TreeGrafter"/>
</dbReference>
<dbReference type="Proteomes" id="UP000261580">
    <property type="component" value="Unassembled WGS sequence"/>
</dbReference>
<dbReference type="GO" id="GO:0005198">
    <property type="term" value="F:structural molecule activity"/>
    <property type="evidence" value="ECO:0007669"/>
    <property type="project" value="InterPro"/>
</dbReference>
<dbReference type="STRING" id="32507.ENSNBRP00000023205"/>
<dbReference type="AlphaFoldDB" id="A0A3Q4HIH3"/>